<dbReference type="InterPro" id="IPR035441">
    <property type="entry name" value="TFIIS/LEDGF_dom_sf"/>
</dbReference>
<evidence type="ECO:0000313" key="8">
    <source>
        <dbReference type="Ensembl" id="ENSPTEP00000016077.1"/>
    </source>
</evidence>
<dbReference type="InterPro" id="IPR003617">
    <property type="entry name" value="TFIIS/CRSP70_N_sub"/>
</dbReference>
<reference evidence="8" key="1">
    <citation type="submission" date="2025-08" db="UniProtKB">
        <authorList>
            <consortium name="Ensembl"/>
        </authorList>
    </citation>
    <scope>IDENTIFICATION</scope>
</reference>
<name>A0A8C9HG48_9PRIM</name>
<evidence type="ECO:0000259" key="7">
    <source>
        <dbReference type="PROSITE" id="PS51319"/>
    </source>
</evidence>
<dbReference type="SUPFAM" id="SSF47676">
    <property type="entry name" value="Conserved domain common to transcription factors TFIIS, elongin A, CRSP70"/>
    <property type="match status" value="1"/>
</dbReference>
<dbReference type="Gene3D" id="1.20.930.10">
    <property type="entry name" value="Conserved domain common to transcription factors TFIIS, elongin A, CRSP70"/>
    <property type="match status" value="1"/>
</dbReference>
<proteinExistence type="predicted"/>
<dbReference type="Proteomes" id="UP000694416">
    <property type="component" value="Unplaced"/>
</dbReference>
<dbReference type="Ensembl" id="ENSPTET00000023883.1">
    <property type="protein sequence ID" value="ENSPTEP00000016077.1"/>
    <property type="gene ID" value="ENSPTEG00000017697.1"/>
</dbReference>
<protein>
    <recommendedName>
        <fullName evidence="7">TFIIS N-terminal domain-containing protein</fullName>
    </recommendedName>
</protein>
<dbReference type="PROSITE" id="PS51319">
    <property type="entry name" value="TFIIS_N"/>
    <property type="match status" value="1"/>
</dbReference>
<dbReference type="FunFam" id="1.20.930.10:FF:000010">
    <property type="entry name" value="elongin-A isoform X1"/>
    <property type="match status" value="1"/>
</dbReference>
<evidence type="ECO:0000313" key="9">
    <source>
        <dbReference type="Proteomes" id="UP000694416"/>
    </source>
</evidence>
<evidence type="ECO:0000256" key="2">
    <source>
        <dbReference type="ARBA" id="ARBA00023015"/>
    </source>
</evidence>
<feature type="region of interest" description="Disordered" evidence="6">
    <location>
        <begin position="80"/>
        <end position="195"/>
    </location>
</feature>
<keyword evidence="9" id="KW-1185">Reference proteome</keyword>
<evidence type="ECO:0000256" key="5">
    <source>
        <dbReference type="PROSITE-ProRule" id="PRU00649"/>
    </source>
</evidence>
<keyword evidence="3" id="KW-0804">Transcription</keyword>
<dbReference type="InterPro" id="IPR051870">
    <property type="entry name" value="Elongin-A_domain"/>
</dbReference>
<organism evidence="8 9">
    <name type="scientific">Piliocolobus tephrosceles</name>
    <name type="common">Ugandan red Colobus</name>
    <dbReference type="NCBI Taxonomy" id="591936"/>
    <lineage>
        <taxon>Eukaryota</taxon>
        <taxon>Metazoa</taxon>
        <taxon>Chordata</taxon>
        <taxon>Craniata</taxon>
        <taxon>Vertebrata</taxon>
        <taxon>Euteleostomi</taxon>
        <taxon>Mammalia</taxon>
        <taxon>Eutheria</taxon>
        <taxon>Euarchontoglires</taxon>
        <taxon>Primates</taxon>
        <taxon>Haplorrhini</taxon>
        <taxon>Catarrhini</taxon>
        <taxon>Cercopithecidae</taxon>
        <taxon>Colobinae</taxon>
        <taxon>Piliocolobus</taxon>
    </lineage>
</organism>
<dbReference type="AlphaFoldDB" id="A0A8C9HG48"/>
<accession>A0A8C9HG48</accession>
<dbReference type="SMART" id="SM00509">
    <property type="entry name" value="TFS2N"/>
    <property type="match status" value="1"/>
</dbReference>
<evidence type="ECO:0000256" key="3">
    <source>
        <dbReference type="ARBA" id="ARBA00023163"/>
    </source>
</evidence>
<reference evidence="8" key="2">
    <citation type="submission" date="2025-09" db="UniProtKB">
        <authorList>
            <consortium name="Ensembl"/>
        </authorList>
    </citation>
    <scope>IDENTIFICATION</scope>
</reference>
<evidence type="ECO:0000256" key="6">
    <source>
        <dbReference type="SAM" id="MobiDB-lite"/>
    </source>
</evidence>
<dbReference type="PANTHER" id="PTHR15141">
    <property type="entry name" value="TRANSCRIPTION ELONGATION FACTOR B POLYPEPTIDE 3"/>
    <property type="match status" value="1"/>
</dbReference>
<keyword evidence="2" id="KW-0805">Transcription regulation</keyword>
<keyword evidence="4 5" id="KW-0539">Nucleus</keyword>
<dbReference type="GO" id="GO:0006366">
    <property type="term" value="P:transcription by RNA polymerase II"/>
    <property type="evidence" value="ECO:0007669"/>
    <property type="project" value="UniProtKB-ARBA"/>
</dbReference>
<dbReference type="CDD" id="cd00183">
    <property type="entry name" value="TFIIS_I"/>
    <property type="match status" value="1"/>
</dbReference>
<evidence type="ECO:0000256" key="1">
    <source>
        <dbReference type="ARBA" id="ARBA00004123"/>
    </source>
</evidence>
<feature type="compositionally biased region" description="Basic and acidic residues" evidence="6">
    <location>
        <begin position="93"/>
        <end position="108"/>
    </location>
</feature>
<feature type="domain" description="TFIIS N-terminal" evidence="7">
    <location>
        <begin position="5"/>
        <end position="80"/>
    </location>
</feature>
<sequence length="245" mass="26815">MAAGSTTLHAVEKLQVRLATKTDPKKLEKYLQKLSALPMTADILAETGIRKTVKRLRKHQHVGDFARDLAARWKKLVLVDPNTGPDAQDPEESASRKHFGEALQDQEKACGFPENGTAPRSPPDSPEHRRTAHRTPLAREPRAQRKRPRRAPADSGPHRAPPLHTAPLPMPEGPEPPVPAKWPALIPQGLDPGQLRSAFPFEAMTSQEKPEADSAPTFQEEAALAGHRVNAKMKVSSGSRPACEP</sequence>
<dbReference type="Pfam" id="PF08711">
    <property type="entry name" value="Med26"/>
    <property type="match status" value="1"/>
</dbReference>
<feature type="compositionally biased region" description="Pro residues" evidence="6">
    <location>
        <begin position="168"/>
        <end position="180"/>
    </location>
</feature>
<evidence type="ECO:0000256" key="4">
    <source>
        <dbReference type="ARBA" id="ARBA00023242"/>
    </source>
</evidence>
<dbReference type="GO" id="GO:0005654">
    <property type="term" value="C:nucleoplasm"/>
    <property type="evidence" value="ECO:0007669"/>
    <property type="project" value="UniProtKB-ARBA"/>
</dbReference>
<dbReference type="GO" id="GO:0006355">
    <property type="term" value="P:regulation of DNA-templated transcription"/>
    <property type="evidence" value="ECO:0007669"/>
    <property type="project" value="UniProtKB-ARBA"/>
</dbReference>
<dbReference type="PANTHER" id="PTHR15141:SF74">
    <property type="entry name" value="TFIIS N-TERMINAL DOMAIN-CONTAINING PROTEIN"/>
    <property type="match status" value="1"/>
</dbReference>
<dbReference type="InterPro" id="IPR017923">
    <property type="entry name" value="TFIIS_N"/>
</dbReference>
<comment type="subcellular location">
    <subcellularLocation>
        <location evidence="1 5">Nucleus</location>
    </subcellularLocation>
</comment>